<dbReference type="CDD" id="cd19757">
    <property type="entry name" value="Bbox1"/>
    <property type="match status" value="1"/>
</dbReference>
<dbReference type="RefSeq" id="XP_004360601.1">
    <property type="nucleotide sequence ID" value="XM_004360544.1"/>
</dbReference>
<organism evidence="5 6">
    <name type="scientific">Cavenderia fasciculata</name>
    <name type="common">Slime mold</name>
    <name type="synonym">Dictyostelium fasciculatum</name>
    <dbReference type="NCBI Taxonomy" id="261658"/>
    <lineage>
        <taxon>Eukaryota</taxon>
        <taxon>Amoebozoa</taxon>
        <taxon>Evosea</taxon>
        <taxon>Eumycetozoa</taxon>
        <taxon>Dictyostelia</taxon>
        <taxon>Acytosteliales</taxon>
        <taxon>Cavenderiaceae</taxon>
        <taxon>Cavenderia</taxon>
    </lineage>
</organism>
<dbReference type="SUPFAM" id="SSF52540">
    <property type="entry name" value="P-loop containing nucleoside triphosphate hydrolases"/>
    <property type="match status" value="1"/>
</dbReference>
<keyword evidence="1" id="KW-0378">Hydrolase</keyword>
<dbReference type="PROSITE" id="PS50089">
    <property type="entry name" value="ZF_RING_2"/>
    <property type="match status" value="1"/>
</dbReference>
<dbReference type="GO" id="GO:0047499">
    <property type="term" value="F:calcium-independent phospholipase A2 activity"/>
    <property type="evidence" value="ECO:0007669"/>
    <property type="project" value="TreeGrafter"/>
</dbReference>
<dbReference type="PANTHER" id="PTHR24185">
    <property type="entry name" value="CALCIUM-INDEPENDENT PHOSPHOLIPASE A2-GAMMA"/>
    <property type="match status" value="1"/>
</dbReference>
<keyword evidence="6" id="KW-1185">Reference proteome</keyword>
<dbReference type="KEGG" id="dfa:DFA_04880"/>
<sequence length="942" mass="106594">MDHPTNIDENNEAMLASSLENVNFDATKNNVNNTKNNNNGSDNNNELVIPRCTAKNCNEKITVYCEQCKSYYCNKHNANHLYVLAMRSHNRVDATEIVKFISKLKCNDHSKDVQIDHTSKYIYVCPITLQLKWGPKLCDVAKHSDKPYLQVSFIGPCGCGKSTMIRLLADDDDGVLPIPAIQGTLVSTSSDINAYHSRIDDEKDAFIYVDCEGTGGAMSNQMLLNSIDQYSQNIVQGDDGNLIPSGMTEQEKQSFFSARTPFVSYSFPRLLYLFSDVLVFMFAGEPRERDTVLKQLILYGSSASAGTVNHMFRPHLVIVFNHSKTHDGNDFDVDKVTKNYLESNSEQTNKLKSLYQSISIIHIPTANGTTMMKSIEQVGKLGEIIKEKVRINREYKLNNPEFTRSKVLSYFNRAMQDFNMDQNAKVDFFKLISMESETNSNASFIFKYVNLIADSKLLNSSAFDHLSFFLATTMIQIGIIAAYKKHCLRHGLIDQKIGTPDAKFTNQFEDIIKQVDHSMVEYMPCNSQHYSEHLKKKVFCEVRKKNHLDSDHECTEVAKLELTKEQASKLKSMGLQDGQPIKIKWEGRFEQDPLYKPLLETAQAILLSPKTENWESSHILKDIPFKLVCNACLLEFPSEVRSGCGHYVCRLCCQESPDYCPICKEKSLWKDKTIPDNSALRILCLEPGNLLKSTTQCTIINEIEQSLYSIPIAQLFDVISGIGCGAVIGLSFPCGFTIKECDRNWGIFRAGNNQPEYLKPKKKVDIVVSLGNGSITFENTSNPVVEEWNKHKKDLCPDSIKTMVRIDSVLPPTSFGYDTKKEIQTSMSNETLAYLATNEKAKQDLKQVVNTLLAQLFYVEQQTRMANSQTIRASIRSRLAVALPKEIIDQIKSSPSDCFSIESQQGLTEGQYQFHINEIQYEPTLIIPFTIENIENFNLQIN</sequence>
<dbReference type="GO" id="GO:0019369">
    <property type="term" value="P:arachidonate metabolic process"/>
    <property type="evidence" value="ECO:0007669"/>
    <property type="project" value="TreeGrafter"/>
</dbReference>
<dbReference type="OMA" id="IGECERY"/>
<dbReference type="Gene3D" id="3.40.50.300">
    <property type="entry name" value="P-loop containing nucleotide triphosphate hydrolases"/>
    <property type="match status" value="1"/>
</dbReference>
<evidence type="ECO:0000256" key="2">
    <source>
        <dbReference type="ARBA" id="ARBA00022963"/>
    </source>
</evidence>
<dbReference type="OrthoDB" id="194358at2759"/>
<dbReference type="InterPro" id="IPR001841">
    <property type="entry name" value="Znf_RING"/>
</dbReference>
<evidence type="ECO:0000259" key="4">
    <source>
        <dbReference type="PROSITE" id="PS50089"/>
    </source>
</evidence>
<keyword evidence="3" id="KW-0862">Zinc</keyword>
<name>F4PM47_CACFS</name>
<protein>
    <submittedName>
        <fullName evidence="5">Patatin family protein</fullName>
    </submittedName>
</protein>
<keyword evidence="2" id="KW-0442">Lipid degradation</keyword>
<dbReference type="PANTHER" id="PTHR24185:SF1">
    <property type="entry name" value="CALCIUM-INDEPENDENT PHOSPHOLIPASE A2-GAMMA"/>
    <property type="match status" value="1"/>
</dbReference>
<dbReference type="GO" id="GO:0008270">
    <property type="term" value="F:zinc ion binding"/>
    <property type="evidence" value="ECO:0007669"/>
    <property type="project" value="UniProtKB-KW"/>
</dbReference>
<dbReference type="SUPFAM" id="SSF57850">
    <property type="entry name" value="RING/U-box"/>
    <property type="match status" value="1"/>
</dbReference>
<accession>F4PM47</accession>
<feature type="domain" description="RING-type" evidence="4">
    <location>
        <begin position="629"/>
        <end position="664"/>
    </location>
</feature>
<evidence type="ECO:0000256" key="1">
    <source>
        <dbReference type="ARBA" id="ARBA00022801"/>
    </source>
</evidence>
<dbReference type="InterPro" id="IPR027417">
    <property type="entry name" value="P-loop_NTPase"/>
</dbReference>
<reference evidence="6" key="1">
    <citation type="journal article" date="2011" name="Genome Res.">
        <title>Phylogeny-wide analysis of social amoeba genomes highlights ancient origins for complex intercellular communication.</title>
        <authorList>
            <person name="Heidel A.J."/>
            <person name="Lawal H.M."/>
            <person name="Felder M."/>
            <person name="Schilde C."/>
            <person name="Helps N.R."/>
            <person name="Tunggal B."/>
            <person name="Rivero F."/>
            <person name="John U."/>
            <person name="Schleicher M."/>
            <person name="Eichinger L."/>
            <person name="Platzer M."/>
            <person name="Noegel A.A."/>
            <person name="Schaap P."/>
            <person name="Gloeckner G."/>
        </authorList>
    </citation>
    <scope>NUCLEOTIDE SEQUENCE [LARGE SCALE GENOMIC DNA]</scope>
    <source>
        <strain evidence="6">SH3</strain>
    </source>
</reference>
<dbReference type="GeneID" id="14875322"/>
<keyword evidence="3" id="KW-0479">Metal-binding</keyword>
<dbReference type="EMBL" id="GL883008">
    <property type="protein sequence ID" value="EGG22750.1"/>
    <property type="molecule type" value="Genomic_DNA"/>
</dbReference>
<evidence type="ECO:0000313" key="5">
    <source>
        <dbReference type="EMBL" id="EGG22750.1"/>
    </source>
</evidence>
<evidence type="ECO:0000256" key="3">
    <source>
        <dbReference type="PROSITE-ProRule" id="PRU00175"/>
    </source>
</evidence>
<dbReference type="GO" id="GO:0016042">
    <property type="term" value="P:lipid catabolic process"/>
    <property type="evidence" value="ECO:0007669"/>
    <property type="project" value="UniProtKB-KW"/>
</dbReference>
<proteinExistence type="predicted"/>
<keyword evidence="2" id="KW-0443">Lipid metabolism</keyword>
<gene>
    <name evidence="5" type="ORF">DFA_04880</name>
</gene>
<dbReference type="AlphaFoldDB" id="F4PM47"/>
<keyword evidence="3" id="KW-0863">Zinc-finger</keyword>
<evidence type="ECO:0000313" key="6">
    <source>
        <dbReference type="Proteomes" id="UP000007797"/>
    </source>
</evidence>
<dbReference type="GO" id="GO:0016020">
    <property type="term" value="C:membrane"/>
    <property type="evidence" value="ECO:0007669"/>
    <property type="project" value="TreeGrafter"/>
</dbReference>
<dbReference type="Proteomes" id="UP000007797">
    <property type="component" value="Unassembled WGS sequence"/>
</dbReference>